<feature type="domain" description="HipA-like C-terminal" evidence="4">
    <location>
        <begin position="172"/>
        <end position="420"/>
    </location>
</feature>
<dbReference type="PIRSF" id="PIRSF028135">
    <property type="entry name" value="UCP028135_HipA-like"/>
    <property type="match status" value="1"/>
</dbReference>
<dbReference type="Proteomes" id="UP001310248">
    <property type="component" value="Unassembled WGS sequence"/>
</dbReference>
<comment type="similarity">
    <text evidence="1">Belongs to the HipA Ser/Thr kinase family.</text>
</comment>
<gene>
    <name evidence="5" type="ORF">SNR37_003032</name>
</gene>
<dbReference type="Pfam" id="PF07804">
    <property type="entry name" value="HipA_C"/>
    <property type="match status" value="1"/>
</dbReference>
<evidence type="ECO:0000256" key="2">
    <source>
        <dbReference type="ARBA" id="ARBA00022679"/>
    </source>
</evidence>
<dbReference type="PANTHER" id="PTHR37419">
    <property type="entry name" value="SERINE/THREONINE-PROTEIN KINASE TOXIN HIPA"/>
    <property type="match status" value="1"/>
</dbReference>
<keyword evidence="6" id="KW-1185">Reference proteome</keyword>
<dbReference type="InterPro" id="IPR012893">
    <property type="entry name" value="HipA-like_C"/>
</dbReference>
<evidence type="ECO:0000256" key="3">
    <source>
        <dbReference type="ARBA" id="ARBA00022777"/>
    </source>
</evidence>
<dbReference type="EMBL" id="JAYDYW010000005">
    <property type="protein sequence ID" value="MEE1673606.1"/>
    <property type="molecule type" value="Genomic_DNA"/>
</dbReference>
<dbReference type="RefSeq" id="WP_329774864.1">
    <property type="nucleotide sequence ID" value="NZ_JAYDYW010000005.1"/>
</dbReference>
<evidence type="ECO:0000313" key="5">
    <source>
        <dbReference type="EMBL" id="MEE1673606.1"/>
    </source>
</evidence>
<accession>A0ABU7G2Q8</accession>
<evidence type="ECO:0000313" key="6">
    <source>
        <dbReference type="Proteomes" id="UP001310248"/>
    </source>
</evidence>
<reference evidence="5 6" key="2">
    <citation type="submission" date="2023-12" db="EMBL/GenBank/DDBJ databases">
        <authorList>
            <consortium name="Cladostephus spongiosus"/>
            <person name="Lorente B."/>
            <person name="Cabral C."/>
            <person name="Frias J."/>
            <person name="Faria J."/>
            <person name="Toubarro D."/>
        </authorList>
    </citation>
    <scope>NUCLEOTIDE SEQUENCE [LARGE SCALE GENOMIC DNA]</scope>
    <source>
        <strain evidence="5 6">ZMCS4</strain>
    </source>
</reference>
<dbReference type="PANTHER" id="PTHR37419:SF8">
    <property type="entry name" value="TOXIN YJJJ"/>
    <property type="match status" value="1"/>
</dbReference>
<sequence>MAAEELTVELFQHGRWVELATLTFNEPNSGIKGPCRMVYRFDHTITHYLECADSAVSILLPVETYVETYVEQSMHWYRFLEDIMPAGSSRDFWVNRLGLQDAPEPQRDFRLLQQGTIAPIGNLRIKESLNQGAENEMIAQMRFPITDVTERHSDFLEYAQARGAAAGGASGAGGAAPKLLLRCNKDDQVWIDAYQNQIDNTDQHYLVKFARGNTQRDADILRAEFHFYHILTTLKFDTIDISTMRLIESERGPSLWLPRFDVAINNGQVEHRGLESVYSVLDKSSASFMYHSDVIRELIRVIGQNCDASTTSSFLDSHGTAWFVIEWVKRDLLNIIFGNSDNHGRNTSFLKHNDVISLAPVYDFAPMKADMEGITRTFTWGSKQTAHGVMEVGGEYNFNAIAQSLADLVDPDILLNELRELAGRLVNIETYLNERGVPKSIVEHSGIGYGATANKLERWGLV</sequence>
<proteinExistence type="inferred from homology"/>
<evidence type="ECO:0000259" key="4">
    <source>
        <dbReference type="Pfam" id="PF07804"/>
    </source>
</evidence>
<keyword evidence="3" id="KW-0418">Kinase</keyword>
<dbReference type="InterPro" id="IPR016869">
    <property type="entry name" value="UCP028135_HipA-like"/>
</dbReference>
<keyword evidence="2" id="KW-0808">Transferase</keyword>
<evidence type="ECO:0000256" key="1">
    <source>
        <dbReference type="ARBA" id="ARBA00010164"/>
    </source>
</evidence>
<reference evidence="6" key="1">
    <citation type="submission" date="2023-07" db="EMBL/GenBank/DDBJ databases">
        <title>Draft genome sequence of Agarivorans aestuarii strain ZMCS4, a CAZymes producing bacteria isolated from the marine brown algae Clodostephus spongiosus.</title>
        <authorList>
            <person name="Lorente B."/>
            <person name="Cabral C."/>
            <person name="Frias J."/>
            <person name="Faria J."/>
            <person name="Toubarro D."/>
        </authorList>
    </citation>
    <scope>NUCLEOTIDE SEQUENCE [LARGE SCALE GENOMIC DNA]</scope>
    <source>
        <strain evidence="6">ZMCS4</strain>
    </source>
</reference>
<comment type="caution">
    <text evidence="5">The sequence shown here is derived from an EMBL/GenBank/DDBJ whole genome shotgun (WGS) entry which is preliminary data.</text>
</comment>
<organism evidence="5 6">
    <name type="scientific">Agarivorans aestuarii</name>
    <dbReference type="NCBI Taxonomy" id="1563703"/>
    <lineage>
        <taxon>Bacteria</taxon>
        <taxon>Pseudomonadati</taxon>
        <taxon>Pseudomonadota</taxon>
        <taxon>Gammaproteobacteria</taxon>
        <taxon>Alteromonadales</taxon>
        <taxon>Alteromonadaceae</taxon>
        <taxon>Agarivorans</taxon>
    </lineage>
</organism>
<dbReference type="InterPro" id="IPR052028">
    <property type="entry name" value="HipA_Ser/Thr_kinase"/>
</dbReference>
<name>A0ABU7G2Q8_9ALTE</name>
<protein>
    <submittedName>
        <fullName evidence="5">HipA domain-containing protein</fullName>
    </submittedName>
</protein>